<dbReference type="InterPro" id="IPR039424">
    <property type="entry name" value="SBP_5"/>
</dbReference>
<dbReference type="Pfam" id="PF00496">
    <property type="entry name" value="SBP_bac_5"/>
    <property type="match status" value="1"/>
</dbReference>
<comment type="similarity">
    <text evidence="2">Belongs to the bacterial solute-binding protein 5 family.</text>
</comment>
<dbReference type="GO" id="GO:0030288">
    <property type="term" value="C:outer membrane-bounded periplasmic space"/>
    <property type="evidence" value="ECO:0007669"/>
    <property type="project" value="UniProtKB-ARBA"/>
</dbReference>
<dbReference type="PIRSF" id="PIRSF002741">
    <property type="entry name" value="MppA"/>
    <property type="match status" value="1"/>
</dbReference>
<dbReference type="Gene3D" id="3.10.105.10">
    <property type="entry name" value="Dipeptide-binding Protein, Domain 3"/>
    <property type="match status" value="1"/>
</dbReference>
<dbReference type="Proteomes" id="UP000186894">
    <property type="component" value="Unassembled WGS sequence"/>
</dbReference>
<dbReference type="GO" id="GO:1904680">
    <property type="term" value="F:peptide transmembrane transporter activity"/>
    <property type="evidence" value="ECO:0007669"/>
    <property type="project" value="TreeGrafter"/>
</dbReference>
<evidence type="ECO:0000256" key="2">
    <source>
        <dbReference type="ARBA" id="ARBA00005695"/>
    </source>
</evidence>
<dbReference type="OrthoDB" id="9803988at2"/>
<feature type="signal peptide" evidence="4">
    <location>
        <begin position="1"/>
        <end position="39"/>
    </location>
</feature>
<evidence type="ECO:0000313" key="6">
    <source>
        <dbReference type="EMBL" id="OLP46797.1"/>
    </source>
</evidence>
<evidence type="ECO:0000256" key="1">
    <source>
        <dbReference type="ARBA" id="ARBA00004418"/>
    </source>
</evidence>
<dbReference type="GO" id="GO:0015833">
    <property type="term" value="P:peptide transport"/>
    <property type="evidence" value="ECO:0007669"/>
    <property type="project" value="TreeGrafter"/>
</dbReference>
<name>A0A1Q8ZXI4_9HYPH</name>
<organism evidence="6 7">
    <name type="scientific">Rhizobium oryziradicis</name>
    <dbReference type="NCBI Taxonomy" id="1867956"/>
    <lineage>
        <taxon>Bacteria</taxon>
        <taxon>Pseudomonadati</taxon>
        <taxon>Pseudomonadota</taxon>
        <taxon>Alphaproteobacteria</taxon>
        <taxon>Hyphomicrobiales</taxon>
        <taxon>Rhizobiaceae</taxon>
        <taxon>Rhizobium/Agrobacterium group</taxon>
        <taxon>Rhizobium</taxon>
    </lineage>
</organism>
<evidence type="ECO:0000256" key="3">
    <source>
        <dbReference type="ARBA" id="ARBA00022729"/>
    </source>
</evidence>
<sequence>MTNSCGRPGFGLHVRRQVRRWVLSALTAVTLAVSGPAMAADQDNRPTITIAVQDLVTSGALDVMKERSNVGSRIFYSIFESLIDYDRQDPKLPRKPFLATSWKQIDDKTIELKLRQGVKFHNGETMTADDVVFTFSPERFGLLPEQIEAAKNGKDTFINKQTGVEGKVPPPEVAKAYIQSWPLLDHVEKVDDSTVRFVAKQPDPTFLYRIASYGSEIYSQKAYRDAKSWTALAQMPVGTGPYKVTKFQDHNILELEAFDDYWGTRPPIKKLRFVVVPEVASRVNGLLSGQYDFITDVPPDQIALIEKEKGYEVTGGPIANHRLMVFDKNNGVMKNPLIRQAITHAIDRQMIVDQLWGGRTVVPAGLQWDYYGDMFVKGWTPPAYDLDLAKKLLKEAGYKGEPIVMRVLNNYYTNQVATAQINAESFRQIGLNIDFQMKENWAQIMDPTNNRAIRDWSNSASYPDPVASIVSQHCQNGGQQQSGEWTNAEFNKLCTVLETSMNHDDRKAAFKRMLEIAEREDPAYTVLYQNAIFYGKRKDIAWKWSPLQSMDFRAENFSIKPAN</sequence>
<evidence type="ECO:0000256" key="4">
    <source>
        <dbReference type="SAM" id="SignalP"/>
    </source>
</evidence>
<keyword evidence="7" id="KW-1185">Reference proteome</keyword>
<dbReference type="Gene3D" id="3.90.76.10">
    <property type="entry name" value="Dipeptide-binding Protein, Domain 1"/>
    <property type="match status" value="1"/>
</dbReference>
<evidence type="ECO:0000313" key="7">
    <source>
        <dbReference type="Proteomes" id="UP000186894"/>
    </source>
</evidence>
<comment type="subcellular location">
    <subcellularLocation>
        <location evidence="1">Periplasm</location>
    </subcellularLocation>
</comment>
<dbReference type="InterPro" id="IPR030678">
    <property type="entry name" value="Peptide/Ni-bd"/>
</dbReference>
<evidence type="ECO:0000259" key="5">
    <source>
        <dbReference type="Pfam" id="PF00496"/>
    </source>
</evidence>
<feature type="domain" description="Solute-binding protein family 5" evidence="5">
    <location>
        <begin position="95"/>
        <end position="469"/>
    </location>
</feature>
<dbReference type="PANTHER" id="PTHR30290:SF38">
    <property type="entry name" value="D,D-DIPEPTIDE-BINDING PERIPLASMIC PROTEIN DDPA-RELATED"/>
    <property type="match status" value="1"/>
</dbReference>
<dbReference type="PANTHER" id="PTHR30290">
    <property type="entry name" value="PERIPLASMIC BINDING COMPONENT OF ABC TRANSPORTER"/>
    <property type="match status" value="1"/>
</dbReference>
<comment type="caution">
    <text evidence="6">The sequence shown here is derived from an EMBL/GenBank/DDBJ whole genome shotgun (WGS) entry which is preliminary data.</text>
</comment>
<dbReference type="STRING" id="1867956.BJF95_15450"/>
<dbReference type="Gene3D" id="3.40.190.10">
    <property type="entry name" value="Periplasmic binding protein-like II"/>
    <property type="match status" value="1"/>
</dbReference>
<feature type="chain" id="PRO_5010308895" evidence="4">
    <location>
        <begin position="40"/>
        <end position="563"/>
    </location>
</feature>
<dbReference type="InterPro" id="IPR000914">
    <property type="entry name" value="SBP_5_dom"/>
</dbReference>
<keyword evidence="3 4" id="KW-0732">Signal</keyword>
<protein>
    <submittedName>
        <fullName evidence="6">ABC transporter substrate-binding protein</fullName>
    </submittedName>
</protein>
<reference evidence="6 7" key="1">
    <citation type="submission" date="2016-09" db="EMBL/GenBank/DDBJ databases">
        <title>Rhizobium oryziradicis sp. nov., isolated from the root of rice.</title>
        <authorList>
            <person name="Zhao J."/>
            <person name="Zhang X."/>
        </authorList>
    </citation>
    <scope>NUCLEOTIDE SEQUENCE [LARGE SCALE GENOMIC DNA]</scope>
    <source>
        <strain evidence="6 7">N19</strain>
    </source>
</reference>
<dbReference type="EMBL" id="MKIM01000019">
    <property type="protein sequence ID" value="OLP46797.1"/>
    <property type="molecule type" value="Genomic_DNA"/>
</dbReference>
<gene>
    <name evidence="6" type="ORF">BJF95_15450</name>
</gene>
<dbReference type="AlphaFoldDB" id="A0A1Q8ZXI4"/>
<dbReference type="GO" id="GO:0043190">
    <property type="term" value="C:ATP-binding cassette (ABC) transporter complex"/>
    <property type="evidence" value="ECO:0007669"/>
    <property type="project" value="InterPro"/>
</dbReference>
<dbReference type="CDD" id="cd08515">
    <property type="entry name" value="PBP2_NikA_DppA_OppA_like_10"/>
    <property type="match status" value="1"/>
</dbReference>
<proteinExistence type="inferred from homology"/>
<accession>A0A1Q8ZXI4</accession>
<dbReference type="SUPFAM" id="SSF53850">
    <property type="entry name" value="Periplasmic binding protein-like II"/>
    <property type="match status" value="1"/>
</dbReference>